<evidence type="ECO:0000259" key="6">
    <source>
        <dbReference type="PROSITE" id="PS50178"/>
    </source>
</evidence>
<protein>
    <recommendedName>
        <fullName evidence="6">FYVE-type domain-containing protein</fullName>
    </recommendedName>
</protein>
<accession>A0A3N4KTC9</accession>
<dbReference type="InterPro" id="IPR017455">
    <property type="entry name" value="Znf_FYVE-rel"/>
</dbReference>
<proteinExistence type="predicted"/>
<evidence type="ECO:0000256" key="2">
    <source>
        <dbReference type="ARBA" id="ARBA00022771"/>
    </source>
</evidence>
<dbReference type="InterPro" id="IPR000306">
    <property type="entry name" value="Znf_FYVE"/>
</dbReference>
<evidence type="ECO:0000256" key="5">
    <source>
        <dbReference type="SAM" id="MobiDB-lite"/>
    </source>
</evidence>
<dbReference type="AlphaFoldDB" id="A0A3N4KTC9"/>
<dbReference type="STRING" id="1392247.A0A3N4KTC9"/>
<dbReference type="Pfam" id="PF01363">
    <property type="entry name" value="FYVE"/>
    <property type="match status" value="1"/>
</dbReference>
<dbReference type="SMART" id="SM00064">
    <property type="entry name" value="FYVE"/>
    <property type="match status" value="1"/>
</dbReference>
<dbReference type="InterPro" id="IPR052113">
    <property type="entry name" value="FYVE-type_Zinc_Finger"/>
</dbReference>
<keyword evidence="2 4" id="KW-0863">Zinc-finger</keyword>
<dbReference type="PROSITE" id="PS50178">
    <property type="entry name" value="ZF_FYVE"/>
    <property type="match status" value="1"/>
</dbReference>
<feature type="domain" description="FYVE-type" evidence="6">
    <location>
        <begin position="151"/>
        <end position="215"/>
    </location>
</feature>
<reference evidence="7 8" key="1">
    <citation type="journal article" date="2018" name="Nat. Ecol. Evol.">
        <title>Pezizomycetes genomes reveal the molecular basis of ectomycorrhizal truffle lifestyle.</title>
        <authorList>
            <person name="Murat C."/>
            <person name="Payen T."/>
            <person name="Noel B."/>
            <person name="Kuo A."/>
            <person name="Morin E."/>
            <person name="Chen J."/>
            <person name="Kohler A."/>
            <person name="Krizsan K."/>
            <person name="Balestrini R."/>
            <person name="Da Silva C."/>
            <person name="Montanini B."/>
            <person name="Hainaut M."/>
            <person name="Levati E."/>
            <person name="Barry K.W."/>
            <person name="Belfiori B."/>
            <person name="Cichocki N."/>
            <person name="Clum A."/>
            <person name="Dockter R.B."/>
            <person name="Fauchery L."/>
            <person name="Guy J."/>
            <person name="Iotti M."/>
            <person name="Le Tacon F."/>
            <person name="Lindquist E.A."/>
            <person name="Lipzen A."/>
            <person name="Malagnac F."/>
            <person name="Mello A."/>
            <person name="Molinier V."/>
            <person name="Miyauchi S."/>
            <person name="Poulain J."/>
            <person name="Riccioni C."/>
            <person name="Rubini A."/>
            <person name="Sitrit Y."/>
            <person name="Splivallo R."/>
            <person name="Traeger S."/>
            <person name="Wang M."/>
            <person name="Zifcakova L."/>
            <person name="Wipf D."/>
            <person name="Zambonelli A."/>
            <person name="Paolocci F."/>
            <person name="Nowrousian M."/>
            <person name="Ottonello S."/>
            <person name="Baldrian P."/>
            <person name="Spatafora J.W."/>
            <person name="Henrissat B."/>
            <person name="Nagy L.G."/>
            <person name="Aury J.M."/>
            <person name="Wincker P."/>
            <person name="Grigoriev I.V."/>
            <person name="Bonfante P."/>
            <person name="Martin F.M."/>
        </authorList>
    </citation>
    <scope>NUCLEOTIDE SEQUENCE [LARGE SCALE GENOMIC DNA]</scope>
    <source>
        <strain evidence="7 8">CCBAS932</strain>
    </source>
</reference>
<keyword evidence="8" id="KW-1185">Reference proteome</keyword>
<evidence type="ECO:0000256" key="3">
    <source>
        <dbReference type="ARBA" id="ARBA00022833"/>
    </source>
</evidence>
<dbReference type="InterPro" id="IPR013083">
    <property type="entry name" value="Znf_RING/FYVE/PHD"/>
</dbReference>
<dbReference type="Gene3D" id="3.30.40.10">
    <property type="entry name" value="Zinc/RING finger domain, C3HC4 (zinc finger)"/>
    <property type="match status" value="1"/>
</dbReference>
<dbReference type="InParanoid" id="A0A3N4KTC9"/>
<dbReference type="Proteomes" id="UP000277580">
    <property type="component" value="Unassembled WGS sequence"/>
</dbReference>
<evidence type="ECO:0000313" key="7">
    <source>
        <dbReference type="EMBL" id="RPB13770.1"/>
    </source>
</evidence>
<dbReference type="SUPFAM" id="SSF57903">
    <property type="entry name" value="FYVE/PHD zinc finger"/>
    <property type="match status" value="1"/>
</dbReference>
<dbReference type="CDD" id="cd15760">
    <property type="entry name" value="FYVE_scVPS27p_like"/>
    <property type="match status" value="1"/>
</dbReference>
<dbReference type="PANTHER" id="PTHR39490">
    <property type="entry name" value="ARRESTIN DOMAIN-CONTAINING PROTEIN D"/>
    <property type="match status" value="1"/>
</dbReference>
<dbReference type="InterPro" id="IPR011011">
    <property type="entry name" value="Znf_FYVE_PHD"/>
</dbReference>
<evidence type="ECO:0000256" key="1">
    <source>
        <dbReference type="ARBA" id="ARBA00022723"/>
    </source>
</evidence>
<keyword evidence="1" id="KW-0479">Metal-binding</keyword>
<feature type="region of interest" description="Disordered" evidence="5">
    <location>
        <begin position="18"/>
        <end position="48"/>
    </location>
</feature>
<evidence type="ECO:0000313" key="8">
    <source>
        <dbReference type="Proteomes" id="UP000277580"/>
    </source>
</evidence>
<dbReference type="EMBL" id="ML119121">
    <property type="protein sequence ID" value="RPB13770.1"/>
    <property type="molecule type" value="Genomic_DNA"/>
</dbReference>
<name>A0A3N4KTC9_9PEZI</name>
<evidence type="ECO:0000256" key="4">
    <source>
        <dbReference type="PROSITE-ProRule" id="PRU00091"/>
    </source>
</evidence>
<organism evidence="7 8">
    <name type="scientific">Morchella conica CCBAS932</name>
    <dbReference type="NCBI Taxonomy" id="1392247"/>
    <lineage>
        <taxon>Eukaryota</taxon>
        <taxon>Fungi</taxon>
        <taxon>Dikarya</taxon>
        <taxon>Ascomycota</taxon>
        <taxon>Pezizomycotina</taxon>
        <taxon>Pezizomycetes</taxon>
        <taxon>Pezizales</taxon>
        <taxon>Morchellaceae</taxon>
        <taxon>Morchella</taxon>
    </lineage>
</organism>
<dbReference type="GO" id="GO:0008270">
    <property type="term" value="F:zinc ion binding"/>
    <property type="evidence" value="ECO:0007669"/>
    <property type="project" value="UniProtKB-KW"/>
</dbReference>
<dbReference type="OrthoDB" id="10018316at2759"/>
<sequence>MPFTPPSQQQPRFAQYASNNINNNTSPPPSQHAMHPSQYNTSPNSLLGPHVPAPCRQLHPPKVPLYRPAVLRSIERPIRTARGDPLTPPASSAASVNEDYVSDVEYKTGVDFRGFGYGNAGFNIADLGEIEDDDVQVTAEPDRGHWKPDAEAETCDAPMCVRRFTIYHRKHHCRRCGNIFCYEHVGHIIPLSKNARFHAQGYPSKACDNCFNDYKRVLAAKRSDSLSSSTSSSSTLSNNNHPSSPIVGIKAISGHRGIESGLGAKVGSYVGSVPRDWSWSTF</sequence>
<keyword evidence="3" id="KW-0862">Zinc</keyword>
<gene>
    <name evidence="7" type="ORF">P167DRAFT_96160</name>
</gene>
<dbReference type="PANTHER" id="PTHR39490:SF8">
    <property type="entry name" value="ZINC FINGER FYVE DOMAIN-CONTAINING PROTEIN 21"/>
    <property type="match status" value="1"/>
</dbReference>